<accession>A0A919AE10</accession>
<proteinExistence type="predicted"/>
<protein>
    <submittedName>
        <fullName evidence="1">Uncharacterized protein</fullName>
    </submittedName>
</protein>
<dbReference type="Proteomes" id="UP000630718">
    <property type="component" value="Unassembled WGS sequence"/>
</dbReference>
<dbReference type="AlphaFoldDB" id="A0A919AE10"/>
<keyword evidence="2" id="KW-1185">Reference proteome</keyword>
<dbReference type="EMBL" id="BNBI01000005">
    <property type="protein sequence ID" value="GHE99379.1"/>
    <property type="molecule type" value="Genomic_DNA"/>
</dbReference>
<gene>
    <name evidence="1" type="ORF">GCM10018772_24680</name>
</gene>
<organism evidence="1 2">
    <name type="scientific">Streptomyces fumanus</name>
    <dbReference type="NCBI Taxonomy" id="67302"/>
    <lineage>
        <taxon>Bacteria</taxon>
        <taxon>Bacillati</taxon>
        <taxon>Actinomycetota</taxon>
        <taxon>Actinomycetes</taxon>
        <taxon>Kitasatosporales</taxon>
        <taxon>Streptomycetaceae</taxon>
        <taxon>Streptomyces</taxon>
    </lineage>
</organism>
<dbReference type="RefSeq" id="WP_190204258.1">
    <property type="nucleotide sequence ID" value="NZ_BNBI01000005.1"/>
</dbReference>
<reference evidence="1" key="1">
    <citation type="journal article" date="2014" name="Int. J. Syst. Evol. Microbiol.">
        <title>Complete genome sequence of Corynebacterium casei LMG S-19264T (=DSM 44701T), isolated from a smear-ripened cheese.</title>
        <authorList>
            <consortium name="US DOE Joint Genome Institute (JGI-PGF)"/>
            <person name="Walter F."/>
            <person name="Albersmeier A."/>
            <person name="Kalinowski J."/>
            <person name="Ruckert C."/>
        </authorList>
    </citation>
    <scope>NUCLEOTIDE SEQUENCE</scope>
    <source>
        <strain evidence="1">JCM 4477</strain>
    </source>
</reference>
<evidence type="ECO:0000313" key="1">
    <source>
        <dbReference type="EMBL" id="GHE99379.1"/>
    </source>
</evidence>
<sequence length="67" mass="6827">MTDYQCGSCSYGSDDLDELQGHSHRTGHVGIHKNDAEPAEGKFGKARAAAKVGAKALAVAAVVGLSA</sequence>
<reference evidence="1" key="2">
    <citation type="submission" date="2020-09" db="EMBL/GenBank/DDBJ databases">
        <authorList>
            <person name="Sun Q."/>
            <person name="Ohkuma M."/>
        </authorList>
    </citation>
    <scope>NUCLEOTIDE SEQUENCE</scope>
    <source>
        <strain evidence="1">JCM 4477</strain>
    </source>
</reference>
<comment type="caution">
    <text evidence="1">The sequence shown here is derived from an EMBL/GenBank/DDBJ whole genome shotgun (WGS) entry which is preliminary data.</text>
</comment>
<name>A0A919AE10_9ACTN</name>
<evidence type="ECO:0000313" key="2">
    <source>
        <dbReference type="Proteomes" id="UP000630718"/>
    </source>
</evidence>